<dbReference type="Proteomes" id="UP000632535">
    <property type="component" value="Unassembled WGS sequence"/>
</dbReference>
<dbReference type="RefSeq" id="WP_188521705.1">
    <property type="nucleotide sequence ID" value="NZ_BMDG01000001.1"/>
</dbReference>
<keyword evidence="2" id="KW-0472">Membrane</keyword>
<keyword evidence="5" id="KW-1185">Reference proteome</keyword>
<evidence type="ECO:0000256" key="2">
    <source>
        <dbReference type="SAM" id="Phobius"/>
    </source>
</evidence>
<feature type="chain" id="PRO_5046888187" description="LPXTG-motif cell wall anchor domain protein" evidence="3">
    <location>
        <begin position="33"/>
        <end position="448"/>
    </location>
</feature>
<comment type="caution">
    <text evidence="4">The sequence shown here is derived from an EMBL/GenBank/DDBJ whole genome shotgun (WGS) entry which is preliminary data.</text>
</comment>
<evidence type="ECO:0000313" key="5">
    <source>
        <dbReference type="Proteomes" id="UP000632535"/>
    </source>
</evidence>
<accession>A0ABQ2AZU7</accession>
<dbReference type="EMBL" id="BMDG01000001">
    <property type="protein sequence ID" value="GGI04438.1"/>
    <property type="molecule type" value="Genomic_DNA"/>
</dbReference>
<proteinExistence type="predicted"/>
<evidence type="ECO:0000256" key="1">
    <source>
        <dbReference type="SAM" id="MobiDB-lite"/>
    </source>
</evidence>
<feature type="compositionally biased region" description="Pro residues" evidence="1">
    <location>
        <begin position="225"/>
        <end position="236"/>
    </location>
</feature>
<evidence type="ECO:0000256" key="3">
    <source>
        <dbReference type="SAM" id="SignalP"/>
    </source>
</evidence>
<gene>
    <name evidence="4" type="ORF">GCM10007368_01160</name>
</gene>
<feature type="region of interest" description="Disordered" evidence="1">
    <location>
        <begin position="88"/>
        <end position="109"/>
    </location>
</feature>
<feature type="transmembrane region" description="Helical" evidence="2">
    <location>
        <begin position="423"/>
        <end position="444"/>
    </location>
</feature>
<feature type="region of interest" description="Disordered" evidence="1">
    <location>
        <begin position="215"/>
        <end position="252"/>
    </location>
</feature>
<reference evidence="5" key="1">
    <citation type="journal article" date="2019" name="Int. J. Syst. Evol. Microbiol.">
        <title>The Global Catalogue of Microorganisms (GCM) 10K type strain sequencing project: providing services to taxonomists for standard genome sequencing and annotation.</title>
        <authorList>
            <consortium name="The Broad Institute Genomics Platform"/>
            <consortium name="The Broad Institute Genome Sequencing Center for Infectious Disease"/>
            <person name="Wu L."/>
            <person name="Ma J."/>
        </authorList>
    </citation>
    <scope>NUCLEOTIDE SEQUENCE [LARGE SCALE GENOMIC DNA]</scope>
    <source>
        <strain evidence="5">CCM 8653</strain>
    </source>
</reference>
<evidence type="ECO:0008006" key="6">
    <source>
        <dbReference type="Google" id="ProtNLM"/>
    </source>
</evidence>
<feature type="signal peptide" evidence="3">
    <location>
        <begin position="1"/>
        <end position="32"/>
    </location>
</feature>
<protein>
    <recommendedName>
        <fullName evidence="6">LPXTG-motif cell wall anchor domain protein</fullName>
    </recommendedName>
</protein>
<sequence>MTVTRLRSTIALLVAVAFALLGAVVAPIAAQATGGGHDAKPGQEVCTEGGGWTKVEVGGEKTEHVVTADEGYLIDAVCVKSSTTVEVTDVEPPRPSVTVSSPSSNDNGQQQAISHVAYHQVPATFDWDWPYPAPVCDAGLTVTYPENLPEDQANDVNVRVKNLETDEEWTGNFHRADGTWSGEQTFDPTTLAGWPGWAHYAYVWAQVGGTNYHWSGEVECGEPGTPEPPSETTPPTEPEDEPTEPTLEGSTAVGECVADAPWIGYDVRLTPADAELDDRTVELVLTDGTHTETLALGELGDDGTLSGRVLWPGAAVAADGETPTAWPGWEQLDNGTWVETDGNFAWTRGDISATFVVNPDLTVDLDYPPATPDCAAMPAQAGGAGGADDVVAAPVEGPDAGLDAPVTTVEAGADELPRTGASVAWIVAGALLLVGAGVTVLMVLRRRA</sequence>
<name>A0ABQ2AZU7_9MICO</name>
<keyword evidence="2" id="KW-0812">Transmembrane</keyword>
<organism evidence="4 5">
    <name type="scientific">Isoptericola cucumis</name>
    <dbReference type="NCBI Taxonomy" id="1776856"/>
    <lineage>
        <taxon>Bacteria</taxon>
        <taxon>Bacillati</taxon>
        <taxon>Actinomycetota</taxon>
        <taxon>Actinomycetes</taxon>
        <taxon>Micrococcales</taxon>
        <taxon>Promicromonosporaceae</taxon>
        <taxon>Isoptericola</taxon>
    </lineage>
</organism>
<keyword evidence="2" id="KW-1133">Transmembrane helix</keyword>
<keyword evidence="3" id="KW-0732">Signal</keyword>
<evidence type="ECO:0000313" key="4">
    <source>
        <dbReference type="EMBL" id="GGI04438.1"/>
    </source>
</evidence>